<dbReference type="Gene3D" id="3.30.530.20">
    <property type="match status" value="1"/>
</dbReference>
<dbReference type="PANTHER" id="PTHR39683">
    <property type="entry name" value="CONSERVED PROTEIN TB16.3"/>
    <property type="match status" value="1"/>
</dbReference>
<proteinExistence type="predicted"/>
<dbReference type="AlphaFoldDB" id="A0A1X1XN28"/>
<dbReference type="Pfam" id="PF03364">
    <property type="entry name" value="Polyketide_cyc"/>
    <property type="match status" value="1"/>
</dbReference>
<gene>
    <name evidence="1" type="primary">TB18.5</name>
    <name evidence="1" type="ORF">MLAC_40480</name>
</gene>
<name>A0A1X1XN28_9MYCO</name>
<reference evidence="1 2" key="1">
    <citation type="journal article" date="2019" name="Emerg. Microbes Infect.">
        <title>Comprehensive subspecies identification of 175 nontuberculous mycobacteria species based on 7547 genomic profiles.</title>
        <authorList>
            <person name="Matsumoto Y."/>
            <person name="Kinjo T."/>
            <person name="Motooka D."/>
            <person name="Nabeya D."/>
            <person name="Jung N."/>
            <person name="Uechi K."/>
            <person name="Horii T."/>
            <person name="Iida T."/>
            <person name="Fujita J."/>
            <person name="Nakamura S."/>
        </authorList>
    </citation>
    <scope>NUCLEOTIDE SEQUENCE [LARGE SCALE GENOMIC DNA]</scope>
    <source>
        <strain evidence="1 2">JCM 15657</strain>
    </source>
</reference>
<keyword evidence="2" id="KW-1185">Reference proteome</keyword>
<accession>A0A1X1XN28</accession>
<dbReference type="PANTHER" id="PTHR39683:SF4">
    <property type="entry name" value="COENZYME Q-BINDING PROTEIN COQ10 START DOMAIN-CONTAINING PROTEIN"/>
    <property type="match status" value="1"/>
</dbReference>
<dbReference type="InterPro" id="IPR023393">
    <property type="entry name" value="START-like_dom_sf"/>
</dbReference>
<dbReference type="Proteomes" id="UP000466396">
    <property type="component" value="Chromosome"/>
</dbReference>
<dbReference type="RefSeq" id="WP_085162783.1">
    <property type="nucleotide sequence ID" value="NZ_AP022581.1"/>
</dbReference>
<dbReference type="EMBL" id="AP022581">
    <property type="protein sequence ID" value="BBX98754.1"/>
    <property type="molecule type" value="Genomic_DNA"/>
</dbReference>
<dbReference type="KEGG" id="mlj:MLAC_40480"/>
<dbReference type="CDD" id="cd07819">
    <property type="entry name" value="SRPBCC_2"/>
    <property type="match status" value="1"/>
</dbReference>
<dbReference type="OrthoDB" id="3692349at2"/>
<protein>
    <submittedName>
        <fullName evidence="1">Cyclase</fullName>
    </submittedName>
</protein>
<dbReference type="InterPro" id="IPR005031">
    <property type="entry name" value="COQ10_START"/>
</dbReference>
<sequence length="145" mass="16022">MPVLSKTVEVGADAASIMAIVADIERYPEWNEGIKGAWVLHRYDDGRPSQVRVDTVVQGFEGTYIQAVYYPGENQIQTVMQQGELFAKQEQLFSVVETGVTSLLTVDIDVEPSLPVPAPMVKMLLSNVLDQLAENLKLRAEQLSS</sequence>
<dbReference type="STRING" id="169765.AWC15_08920"/>
<evidence type="ECO:0000313" key="1">
    <source>
        <dbReference type="EMBL" id="BBX98754.1"/>
    </source>
</evidence>
<evidence type="ECO:0000313" key="2">
    <source>
        <dbReference type="Proteomes" id="UP000466396"/>
    </source>
</evidence>
<dbReference type="SUPFAM" id="SSF55961">
    <property type="entry name" value="Bet v1-like"/>
    <property type="match status" value="1"/>
</dbReference>
<organism evidence="1 2">
    <name type="scientific">Mycobacterium lacus</name>
    <dbReference type="NCBI Taxonomy" id="169765"/>
    <lineage>
        <taxon>Bacteria</taxon>
        <taxon>Bacillati</taxon>
        <taxon>Actinomycetota</taxon>
        <taxon>Actinomycetes</taxon>
        <taxon>Mycobacteriales</taxon>
        <taxon>Mycobacteriaceae</taxon>
        <taxon>Mycobacterium</taxon>
    </lineage>
</organism>